<evidence type="ECO:0000256" key="3">
    <source>
        <dbReference type="SAM" id="MobiDB-lite"/>
    </source>
</evidence>
<dbReference type="PROSITE" id="PS50102">
    <property type="entry name" value="RRM"/>
    <property type="match status" value="1"/>
</dbReference>
<comment type="caution">
    <text evidence="5">The sequence shown here is derived from an EMBL/GenBank/DDBJ whole genome shotgun (WGS) entry which is preliminary data.</text>
</comment>
<gene>
    <name evidence="5" type="ORF">BMF94_6626</name>
</gene>
<keyword evidence="2" id="KW-0175">Coiled coil</keyword>
<dbReference type="GO" id="GO:0003723">
    <property type="term" value="F:RNA binding"/>
    <property type="evidence" value="ECO:0007669"/>
    <property type="project" value="UniProtKB-UniRule"/>
</dbReference>
<evidence type="ECO:0000256" key="1">
    <source>
        <dbReference type="PROSITE-ProRule" id="PRU00176"/>
    </source>
</evidence>
<reference evidence="5 6" key="1">
    <citation type="journal article" date="2018" name="Front. Microbiol.">
        <title>Prospects for Fungal Bioremediation of Acidic Radioactive Waste Sites: Characterization and Genome Sequence of Rhodotorula taiwanensis MD1149.</title>
        <authorList>
            <person name="Tkavc R."/>
            <person name="Matrosova V.Y."/>
            <person name="Grichenko O.E."/>
            <person name="Gostincar C."/>
            <person name="Volpe R.P."/>
            <person name="Klimenkova P."/>
            <person name="Gaidamakova E.K."/>
            <person name="Zhou C.E."/>
            <person name="Stewart B.J."/>
            <person name="Lyman M.G."/>
            <person name="Malfatti S.A."/>
            <person name="Rubinfeld B."/>
            <person name="Courtot M."/>
            <person name="Singh J."/>
            <person name="Dalgard C.L."/>
            <person name="Hamilton T."/>
            <person name="Frey K.G."/>
            <person name="Gunde-Cimerman N."/>
            <person name="Dugan L."/>
            <person name="Daly M.J."/>
        </authorList>
    </citation>
    <scope>NUCLEOTIDE SEQUENCE [LARGE SCALE GENOMIC DNA]</scope>
    <source>
        <strain evidence="5 6">MD1149</strain>
    </source>
</reference>
<feature type="region of interest" description="Disordered" evidence="3">
    <location>
        <begin position="1"/>
        <end position="52"/>
    </location>
</feature>
<dbReference type="STRING" id="741276.A0A2S5B0Q0"/>
<evidence type="ECO:0000259" key="4">
    <source>
        <dbReference type="PROSITE" id="PS50102"/>
    </source>
</evidence>
<dbReference type="Pfam" id="PF00076">
    <property type="entry name" value="RRM_1"/>
    <property type="match status" value="1"/>
</dbReference>
<keyword evidence="6" id="KW-1185">Reference proteome</keyword>
<name>A0A2S5B0Q0_9BASI</name>
<dbReference type="CDD" id="cd00590">
    <property type="entry name" value="RRM_SF"/>
    <property type="match status" value="1"/>
</dbReference>
<dbReference type="Gene3D" id="3.30.70.330">
    <property type="match status" value="1"/>
</dbReference>
<evidence type="ECO:0000256" key="2">
    <source>
        <dbReference type="SAM" id="Coils"/>
    </source>
</evidence>
<feature type="region of interest" description="Disordered" evidence="3">
    <location>
        <begin position="371"/>
        <end position="401"/>
    </location>
</feature>
<dbReference type="OrthoDB" id="6159137at2759"/>
<dbReference type="InterPro" id="IPR012677">
    <property type="entry name" value="Nucleotide-bd_a/b_plait_sf"/>
</dbReference>
<feature type="compositionally biased region" description="Gly residues" evidence="3">
    <location>
        <begin position="7"/>
        <end position="17"/>
    </location>
</feature>
<feature type="compositionally biased region" description="Low complexity" evidence="3">
    <location>
        <begin position="272"/>
        <end position="287"/>
    </location>
</feature>
<dbReference type="EMBL" id="PJQD01000122">
    <property type="protein sequence ID" value="POY70346.1"/>
    <property type="molecule type" value="Genomic_DNA"/>
</dbReference>
<dbReference type="SUPFAM" id="SSF54928">
    <property type="entry name" value="RNA-binding domain, RBD"/>
    <property type="match status" value="1"/>
</dbReference>
<feature type="domain" description="RRM" evidence="4">
    <location>
        <begin position="185"/>
        <end position="260"/>
    </location>
</feature>
<feature type="coiled-coil region" evidence="2">
    <location>
        <begin position="139"/>
        <end position="175"/>
    </location>
</feature>
<dbReference type="InterPro" id="IPR000504">
    <property type="entry name" value="RRM_dom"/>
</dbReference>
<feature type="region of interest" description="Disordered" evidence="3">
    <location>
        <begin position="423"/>
        <end position="459"/>
    </location>
</feature>
<organism evidence="5 6">
    <name type="scientific">Rhodotorula taiwanensis</name>
    <dbReference type="NCBI Taxonomy" id="741276"/>
    <lineage>
        <taxon>Eukaryota</taxon>
        <taxon>Fungi</taxon>
        <taxon>Dikarya</taxon>
        <taxon>Basidiomycota</taxon>
        <taxon>Pucciniomycotina</taxon>
        <taxon>Microbotryomycetes</taxon>
        <taxon>Sporidiobolales</taxon>
        <taxon>Sporidiobolaceae</taxon>
        <taxon>Rhodotorula</taxon>
    </lineage>
</organism>
<feature type="region of interest" description="Disordered" evidence="3">
    <location>
        <begin position="259"/>
        <end position="302"/>
    </location>
</feature>
<evidence type="ECO:0000313" key="6">
    <source>
        <dbReference type="Proteomes" id="UP000237144"/>
    </source>
</evidence>
<dbReference type="SMART" id="SM00360">
    <property type="entry name" value="RRM"/>
    <property type="match status" value="1"/>
</dbReference>
<feature type="compositionally biased region" description="Low complexity" evidence="3">
    <location>
        <begin position="435"/>
        <end position="445"/>
    </location>
</feature>
<sequence length="459" mass="46582">MQTGLERNGGGGGGARRGGARPSRGGGALRNSTGHAATRATPYERPAATASTADKWSHDLFAPSSNLYTPAVNFSSSARHVPAWGQPSASLRPFGQATPAAQPLIVTATGAVTTLATPSSNGAAVPTGPAMGVKGANAAATAKRQADLLRKQQQRERAEEVKRRKELEAERQKQVKIAKEEDLGFVVEVAGLVNGTSAEDVQTAFGAYGEIRFCFILDPNAADLIARMTFTRHDDAAAACAKLDGAIADGRPLRVKLTTRTPMPAPLPPLPKAAAASASSTPTLDLTGAAEPPQRSAPPPSKMYADQIEAAQAQVLVAAPARASTAAMDVDMASVPVGPAAQRGRGAPVAYLPGAPPVNPLAKRLGPSLVKESVQGGAARSQQQAVPPRQPSAMRTNGRAAADGGFGNGVAGSLMARLGVAGAPAKGQNAGGAGRQPAGQQQQRRSGGGGGASLLARLT</sequence>
<dbReference type="InterPro" id="IPR035979">
    <property type="entry name" value="RBD_domain_sf"/>
</dbReference>
<proteinExistence type="predicted"/>
<evidence type="ECO:0000313" key="5">
    <source>
        <dbReference type="EMBL" id="POY70346.1"/>
    </source>
</evidence>
<dbReference type="Proteomes" id="UP000237144">
    <property type="component" value="Unassembled WGS sequence"/>
</dbReference>
<dbReference type="AlphaFoldDB" id="A0A2S5B0Q0"/>
<protein>
    <recommendedName>
        <fullName evidence="4">RRM domain-containing protein</fullName>
    </recommendedName>
</protein>
<accession>A0A2S5B0Q0</accession>
<keyword evidence="1" id="KW-0694">RNA-binding</keyword>